<dbReference type="InterPro" id="IPR018490">
    <property type="entry name" value="cNMP-bd_dom_sf"/>
</dbReference>
<dbReference type="InterPro" id="IPR006685">
    <property type="entry name" value="MscS_channel_2nd"/>
</dbReference>
<keyword evidence="4 6" id="KW-1133">Transmembrane helix</keyword>
<evidence type="ECO:0000313" key="9">
    <source>
        <dbReference type="Proteomes" id="UP001629230"/>
    </source>
</evidence>
<dbReference type="Gene3D" id="2.60.120.10">
    <property type="entry name" value="Jelly Rolls"/>
    <property type="match status" value="1"/>
</dbReference>
<sequence length="505" mass="55358">MRWDTALCRGADYDETNTETMSHPLLAGYTLVIVDMLLWRFGRPENENTRLSIRLLLFALLTLLLFSTGLSPVSPAPDVHSSAQHVAEQVLEIIWWLNGARLLSLALDALLLPKRWRKQRLFQDVFGAVVFLAAIVAALAFVLDLPIRGVVATSGALAIVLGLAIQSTLSDVFAGIVINTTEPYQVGDWIAIDGDEGKVLEMNWRATHLLTSQGNVVIVPNALAAKTKIMNHSRPPSLHAISVLLEISPEERPRTVLAALENALAATCFILQTPAPHAQVKKTNVNSIQYEVTAYVDDMERKRPASNDLYDLCYRHLAAAGIDLHPLGVTGPSRNPIDSRERLLRNVDLFTALEDDEIRQLAARLTRRELDRGQVLVTADTAPNTLSIVDSGVLSVTADETSGHVEVTRLGPGDAVGKAGLLAGLSTKVRITALTKCAAYQLQKDDLTPILQTNPEVAKRMCRMLSRQDATLGKLSSEVQQSPASEQSVFQWLLDEVRKLHSLTF</sequence>
<dbReference type="InterPro" id="IPR010920">
    <property type="entry name" value="LSM_dom_sf"/>
</dbReference>
<evidence type="ECO:0000256" key="5">
    <source>
        <dbReference type="ARBA" id="ARBA00023136"/>
    </source>
</evidence>
<dbReference type="InterPro" id="IPR023408">
    <property type="entry name" value="MscS_beta-dom_sf"/>
</dbReference>
<dbReference type="PIRSF" id="PIRSF026673">
    <property type="entry name" value="UCP026673_ion_chan"/>
    <property type="match status" value="1"/>
</dbReference>
<keyword evidence="3 6" id="KW-0812">Transmembrane</keyword>
<feature type="transmembrane region" description="Helical" evidence="6">
    <location>
        <begin position="93"/>
        <end position="113"/>
    </location>
</feature>
<dbReference type="Gene3D" id="2.30.30.60">
    <property type="match status" value="1"/>
</dbReference>
<comment type="caution">
    <text evidence="8">The sequence shown here is derived from an EMBL/GenBank/DDBJ whole genome shotgun (WGS) entry which is preliminary data.</text>
</comment>
<keyword evidence="6" id="KW-0406">Ion transport</keyword>
<dbReference type="SUPFAM" id="SSF50182">
    <property type="entry name" value="Sm-like ribonucleoproteins"/>
    <property type="match status" value="1"/>
</dbReference>
<dbReference type="InterPro" id="IPR016846">
    <property type="entry name" value="cNMP-bd_ion_channel"/>
</dbReference>
<evidence type="ECO:0000256" key="1">
    <source>
        <dbReference type="ARBA" id="ARBA00004651"/>
    </source>
</evidence>
<comment type="similarity">
    <text evidence="6">Belongs to the MscS (TC 1.A.23) family.</text>
</comment>
<feature type="transmembrane region" description="Helical" evidence="6">
    <location>
        <begin position="20"/>
        <end position="39"/>
    </location>
</feature>
<keyword evidence="6" id="KW-0813">Transport</keyword>
<feature type="transmembrane region" description="Helical" evidence="6">
    <location>
        <begin position="125"/>
        <end position="143"/>
    </location>
</feature>
<dbReference type="InterPro" id="IPR014710">
    <property type="entry name" value="RmlC-like_jellyroll"/>
</dbReference>
<dbReference type="RefSeq" id="WP_408183371.1">
    <property type="nucleotide sequence ID" value="NZ_JAQQEZ010000097.1"/>
</dbReference>
<name>A0ABW9B6M9_9BURK</name>
<keyword evidence="5 6" id="KW-0472">Membrane</keyword>
<dbReference type="InterPro" id="IPR000595">
    <property type="entry name" value="cNMP-bd_dom"/>
</dbReference>
<comment type="subunit">
    <text evidence="6">Homoheptamer.</text>
</comment>
<keyword evidence="2" id="KW-1003">Cell membrane</keyword>
<protein>
    <recommendedName>
        <fullName evidence="6">Small-conductance mechanosensitive channel</fullName>
    </recommendedName>
</protein>
<dbReference type="PANTHER" id="PTHR30221:SF1">
    <property type="entry name" value="SMALL-CONDUCTANCE MECHANOSENSITIVE CHANNEL"/>
    <property type="match status" value="1"/>
</dbReference>
<dbReference type="Pfam" id="PF00027">
    <property type="entry name" value="cNMP_binding"/>
    <property type="match status" value="1"/>
</dbReference>
<dbReference type="PANTHER" id="PTHR30221">
    <property type="entry name" value="SMALL-CONDUCTANCE MECHANOSENSITIVE CHANNEL"/>
    <property type="match status" value="1"/>
</dbReference>
<dbReference type="Proteomes" id="UP001629230">
    <property type="component" value="Unassembled WGS sequence"/>
</dbReference>
<evidence type="ECO:0000256" key="3">
    <source>
        <dbReference type="ARBA" id="ARBA00022692"/>
    </source>
</evidence>
<dbReference type="InterPro" id="IPR045275">
    <property type="entry name" value="MscS_archaea/bacteria_type"/>
</dbReference>
<proteinExistence type="inferred from homology"/>
<dbReference type="SUPFAM" id="SSF51206">
    <property type="entry name" value="cAMP-binding domain-like"/>
    <property type="match status" value="1"/>
</dbReference>
<keyword evidence="6" id="KW-0407">Ion channel</keyword>
<keyword evidence="6" id="KW-0997">Cell inner membrane</keyword>
<dbReference type="InterPro" id="IPR011066">
    <property type="entry name" value="MscS_channel_C_sf"/>
</dbReference>
<gene>
    <name evidence="8" type="ORF">PQR57_46655</name>
</gene>
<evidence type="ECO:0000259" key="7">
    <source>
        <dbReference type="PROSITE" id="PS50042"/>
    </source>
</evidence>
<organism evidence="8 9">
    <name type="scientific">Paraburkholderia dipogonis</name>
    <dbReference type="NCBI Taxonomy" id="1211383"/>
    <lineage>
        <taxon>Bacteria</taxon>
        <taxon>Pseudomonadati</taxon>
        <taxon>Pseudomonadota</taxon>
        <taxon>Betaproteobacteria</taxon>
        <taxon>Burkholderiales</taxon>
        <taxon>Burkholderiaceae</taxon>
        <taxon>Paraburkholderia</taxon>
    </lineage>
</organism>
<comment type="subcellular location">
    <subcellularLocation>
        <location evidence="6">Cell inner membrane</location>
        <topology evidence="6">Multi-pass membrane protein</topology>
    </subcellularLocation>
    <subcellularLocation>
        <location evidence="1">Cell membrane</location>
        <topology evidence="1">Multi-pass membrane protein</topology>
    </subcellularLocation>
</comment>
<feature type="domain" description="Cyclic nucleotide-binding" evidence="7">
    <location>
        <begin position="349"/>
        <end position="468"/>
    </location>
</feature>
<evidence type="ECO:0000256" key="2">
    <source>
        <dbReference type="ARBA" id="ARBA00022475"/>
    </source>
</evidence>
<evidence type="ECO:0000256" key="4">
    <source>
        <dbReference type="ARBA" id="ARBA00022989"/>
    </source>
</evidence>
<reference evidence="8 9" key="1">
    <citation type="journal article" date="2024" name="Chem. Sci.">
        <title>Discovery of megapolipeptins by genome mining of a Burkholderiales bacteria collection.</title>
        <authorList>
            <person name="Paulo B.S."/>
            <person name="Recchia M.J.J."/>
            <person name="Lee S."/>
            <person name="Fergusson C.H."/>
            <person name="Romanowski S.B."/>
            <person name="Hernandez A."/>
            <person name="Krull N."/>
            <person name="Liu D.Y."/>
            <person name="Cavanagh H."/>
            <person name="Bos A."/>
            <person name="Gray C.A."/>
            <person name="Murphy B.T."/>
            <person name="Linington R.G."/>
            <person name="Eustaquio A.S."/>
        </authorList>
    </citation>
    <scope>NUCLEOTIDE SEQUENCE [LARGE SCALE GENOMIC DNA]</scope>
    <source>
        <strain evidence="8 9">RL17-350-BIC-A</strain>
    </source>
</reference>
<dbReference type="SUPFAM" id="SSF82689">
    <property type="entry name" value="Mechanosensitive channel protein MscS (YggB), C-terminal domain"/>
    <property type="match status" value="1"/>
</dbReference>
<dbReference type="Gene3D" id="1.10.287.1260">
    <property type="match status" value="1"/>
</dbReference>
<accession>A0ABW9B6M9</accession>
<dbReference type="EMBL" id="JAQQEZ010000097">
    <property type="protein sequence ID" value="MFM0008367.1"/>
    <property type="molecule type" value="Genomic_DNA"/>
</dbReference>
<dbReference type="PROSITE" id="PS50042">
    <property type="entry name" value="CNMP_BINDING_3"/>
    <property type="match status" value="1"/>
</dbReference>
<dbReference type="SMART" id="SM00100">
    <property type="entry name" value="cNMP"/>
    <property type="match status" value="1"/>
</dbReference>
<dbReference type="CDD" id="cd00038">
    <property type="entry name" value="CAP_ED"/>
    <property type="match status" value="1"/>
</dbReference>
<feature type="transmembrane region" description="Helical" evidence="6">
    <location>
        <begin position="51"/>
        <end position="73"/>
    </location>
</feature>
<evidence type="ECO:0000313" key="8">
    <source>
        <dbReference type="EMBL" id="MFM0008367.1"/>
    </source>
</evidence>
<comment type="function">
    <text evidence="6">Mechanosensitive channel that participates in the regulation of osmotic pressure changes within the cell, opening in response to stretch forces in the membrane lipid bilayer, without the need for other proteins. Contributes to normal resistance to hypoosmotic shock. Forms an ion channel of 1.0 nanosiemens conductance with a slight preference for anions.</text>
</comment>
<dbReference type="Pfam" id="PF00924">
    <property type="entry name" value="MS_channel_2nd"/>
    <property type="match status" value="1"/>
</dbReference>
<evidence type="ECO:0000256" key="6">
    <source>
        <dbReference type="RuleBase" id="RU369025"/>
    </source>
</evidence>
<keyword evidence="9" id="KW-1185">Reference proteome</keyword>